<evidence type="ECO:0000256" key="1">
    <source>
        <dbReference type="PROSITE-ProRule" id="PRU00339"/>
    </source>
</evidence>
<dbReference type="SUPFAM" id="SSF48452">
    <property type="entry name" value="TPR-like"/>
    <property type="match status" value="1"/>
</dbReference>
<feature type="repeat" description="TPR" evidence="1">
    <location>
        <begin position="127"/>
        <end position="160"/>
    </location>
</feature>
<dbReference type="AlphaFoldDB" id="A0A9W5XYQ9"/>
<feature type="transmembrane region" description="Helical" evidence="2">
    <location>
        <begin position="20"/>
        <end position="48"/>
    </location>
</feature>
<keyword evidence="1" id="KW-0802">TPR repeat</keyword>
<keyword evidence="2" id="KW-0812">Transmembrane</keyword>
<name>A0A9W5XYQ9_9CLOT</name>
<reference evidence="3" key="1">
    <citation type="journal article" date="2023" name="Int. J. Syst. Evol. Microbiol.">
        <title>&lt;i&gt;Clostridium folliculivorans&lt;/i&gt; sp. nov., isolated from soil samples of an organic paddy in Japan.</title>
        <authorList>
            <person name="Tazawa J."/>
            <person name="Kobayashi H."/>
            <person name="Tanizawa Y."/>
            <person name="Uchino A."/>
            <person name="Tanaka F."/>
            <person name="Urashima Y."/>
            <person name="Miura S."/>
            <person name="Sakamoto M."/>
            <person name="Ohkuma M."/>
            <person name="Tohno M."/>
        </authorList>
    </citation>
    <scope>NUCLEOTIDE SEQUENCE</scope>
    <source>
        <strain evidence="3">D1-1</strain>
    </source>
</reference>
<evidence type="ECO:0008006" key="5">
    <source>
        <dbReference type="Google" id="ProtNLM"/>
    </source>
</evidence>
<dbReference type="InterPro" id="IPR019734">
    <property type="entry name" value="TPR_rpt"/>
</dbReference>
<dbReference type="PROSITE" id="PS50005">
    <property type="entry name" value="TPR"/>
    <property type="match status" value="1"/>
</dbReference>
<dbReference type="Proteomes" id="UP001057868">
    <property type="component" value="Unassembled WGS sequence"/>
</dbReference>
<dbReference type="RefSeq" id="WP_261850462.1">
    <property type="nucleotide sequence ID" value="NZ_BQXY01000001.1"/>
</dbReference>
<gene>
    <name evidence="3" type="ORF">CFOLD11_02010</name>
</gene>
<evidence type="ECO:0000313" key="3">
    <source>
        <dbReference type="EMBL" id="GKU23375.1"/>
    </source>
</evidence>
<dbReference type="EMBL" id="BQXY01000001">
    <property type="protein sequence ID" value="GKU23375.1"/>
    <property type="molecule type" value="Genomic_DNA"/>
</dbReference>
<keyword evidence="2" id="KW-1133">Transmembrane helix</keyword>
<evidence type="ECO:0000256" key="2">
    <source>
        <dbReference type="SAM" id="Phobius"/>
    </source>
</evidence>
<evidence type="ECO:0000313" key="4">
    <source>
        <dbReference type="Proteomes" id="UP001057868"/>
    </source>
</evidence>
<sequence>MGNKSSKPFYLQSEKNNLKVKITIGLILLVLALITPPLFLIVIIYMVYIAFEVKKNKSEEVIKFEEILRLYSSESYDQCIVECNDYTNKDNLKIHIIKALCLYENKNYQEFINIIKQIDTNKLDEDIDILLKLAQSYEYTGQIDEAKTIYKKLLKYQPKSQFLKDKIEQK</sequence>
<comment type="caution">
    <text evidence="3">The sequence shown here is derived from an EMBL/GenBank/DDBJ whole genome shotgun (WGS) entry which is preliminary data.</text>
</comment>
<accession>A0A9W5XYQ9</accession>
<dbReference type="Gene3D" id="1.25.40.10">
    <property type="entry name" value="Tetratricopeptide repeat domain"/>
    <property type="match status" value="1"/>
</dbReference>
<proteinExistence type="predicted"/>
<dbReference type="Pfam" id="PF13174">
    <property type="entry name" value="TPR_6"/>
    <property type="match status" value="1"/>
</dbReference>
<protein>
    <recommendedName>
        <fullName evidence="5">Tetratricopeptide repeat protein</fullName>
    </recommendedName>
</protein>
<keyword evidence="4" id="KW-1185">Reference proteome</keyword>
<organism evidence="3 4">
    <name type="scientific">Clostridium folliculivorans</name>
    <dbReference type="NCBI Taxonomy" id="2886038"/>
    <lineage>
        <taxon>Bacteria</taxon>
        <taxon>Bacillati</taxon>
        <taxon>Bacillota</taxon>
        <taxon>Clostridia</taxon>
        <taxon>Eubacteriales</taxon>
        <taxon>Clostridiaceae</taxon>
        <taxon>Clostridium</taxon>
    </lineage>
</organism>
<keyword evidence="2" id="KW-0472">Membrane</keyword>
<dbReference type="InterPro" id="IPR011990">
    <property type="entry name" value="TPR-like_helical_dom_sf"/>
</dbReference>